<comment type="caution">
    <text evidence="1">The sequence shown here is derived from an EMBL/GenBank/DDBJ whole genome shotgun (WGS) entry which is preliminary data.</text>
</comment>
<evidence type="ECO:0000313" key="1">
    <source>
        <dbReference type="EMBL" id="GEU76139.1"/>
    </source>
</evidence>
<reference evidence="1" key="1">
    <citation type="journal article" date="2019" name="Sci. Rep.">
        <title>Draft genome of Tanacetum cinerariifolium, the natural source of mosquito coil.</title>
        <authorList>
            <person name="Yamashiro T."/>
            <person name="Shiraishi A."/>
            <person name="Satake H."/>
            <person name="Nakayama K."/>
        </authorList>
    </citation>
    <scope>NUCLEOTIDE SEQUENCE</scope>
</reference>
<sequence>MYNLTDIKLQKQYDDKEENIDWSAVAEHVQERHLDNIKKYQSLKKKPISVAQAKKNTIIYLKNMAWYKMDHFRVMTYDKVRPIFEREYKKVQTLFKPDKDVEEPKKKRVADETPLQESFKKLRAAEVSGSESTQEIPSNDPKEIFEEDVQNMLEIVPVSEFKVEALQVKYPIIDWEIHTEEKDYLVSNAVMILMLSGKLQVEEDNEMARDLVMKIFMAANKPKSISLDTFSK</sequence>
<name>A0A6L2MRY9_TANCI</name>
<proteinExistence type="predicted"/>
<gene>
    <name evidence="1" type="ORF">Tci_048117</name>
</gene>
<dbReference type="AlphaFoldDB" id="A0A6L2MRY9"/>
<dbReference type="EMBL" id="BKCJ010007220">
    <property type="protein sequence ID" value="GEU76139.1"/>
    <property type="molecule type" value="Genomic_DNA"/>
</dbReference>
<organism evidence="1">
    <name type="scientific">Tanacetum cinerariifolium</name>
    <name type="common">Dalmatian daisy</name>
    <name type="synonym">Chrysanthemum cinerariifolium</name>
    <dbReference type="NCBI Taxonomy" id="118510"/>
    <lineage>
        <taxon>Eukaryota</taxon>
        <taxon>Viridiplantae</taxon>
        <taxon>Streptophyta</taxon>
        <taxon>Embryophyta</taxon>
        <taxon>Tracheophyta</taxon>
        <taxon>Spermatophyta</taxon>
        <taxon>Magnoliopsida</taxon>
        <taxon>eudicotyledons</taxon>
        <taxon>Gunneridae</taxon>
        <taxon>Pentapetalae</taxon>
        <taxon>asterids</taxon>
        <taxon>campanulids</taxon>
        <taxon>Asterales</taxon>
        <taxon>Asteraceae</taxon>
        <taxon>Asteroideae</taxon>
        <taxon>Anthemideae</taxon>
        <taxon>Anthemidinae</taxon>
        <taxon>Tanacetum</taxon>
    </lineage>
</organism>
<accession>A0A6L2MRY9</accession>
<protein>
    <submittedName>
        <fullName evidence="1">Uncharacterized protein</fullName>
    </submittedName>
</protein>